<accession>A0ABX1CU54</accession>
<comment type="caution">
    <text evidence="10">The sequence shown here is derived from an EMBL/GenBank/DDBJ whole genome shotgun (WGS) entry which is preliminary data.</text>
</comment>
<evidence type="ECO:0000256" key="3">
    <source>
        <dbReference type="ARBA" id="ARBA00012572"/>
    </source>
</evidence>
<keyword evidence="8 10" id="KW-0413">Isomerase</keyword>
<organism evidence="10 11">
    <name type="scientific">Sphingomonas corticis</name>
    <dbReference type="NCBI Taxonomy" id="2722791"/>
    <lineage>
        <taxon>Bacteria</taxon>
        <taxon>Pseudomonadati</taxon>
        <taxon>Pseudomonadota</taxon>
        <taxon>Alphaproteobacteria</taxon>
        <taxon>Sphingomonadales</taxon>
        <taxon>Sphingomonadaceae</taxon>
        <taxon>Sphingomonas</taxon>
    </lineage>
</organism>
<dbReference type="EMBL" id="JAAVJH010000054">
    <property type="protein sequence ID" value="NJR80911.1"/>
    <property type="molecule type" value="Genomic_DNA"/>
</dbReference>
<evidence type="ECO:0000313" key="11">
    <source>
        <dbReference type="Proteomes" id="UP000732399"/>
    </source>
</evidence>
<dbReference type="EC" id="5.3.1.24" evidence="3"/>
<dbReference type="InterPro" id="IPR011060">
    <property type="entry name" value="RibuloseP-bd_barrel"/>
</dbReference>
<dbReference type="InterPro" id="IPR044643">
    <property type="entry name" value="TrpF_fam"/>
</dbReference>
<dbReference type="SUPFAM" id="SSF51366">
    <property type="entry name" value="Ribulose-phoshate binding barrel"/>
    <property type="match status" value="1"/>
</dbReference>
<keyword evidence="5" id="KW-0028">Amino-acid biosynthesis</keyword>
<feature type="non-terminal residue" evidence="10">
    <location>
        <position position="1"/>
    </location>
</feature>
<evidence type="ECO:0000256" key="2">
    <source>
        <dbReference type="ARBA" id="ARBA00004664"/>
    </source>
</evidence>
<comment type="catalytic activity">
    <reaction evidence="1">
        <text>N-(5-phospho-beta-D-ribosyl)anthranilate = 1-(2-carboxyphenylamino)-1-deoxy-D-ribulose 5-phosphate</text>
        <dbReference type="Rhea" id="RHEA:21540"/>
        <dbReference type="ChEBI" id="CHEBI:18277"/>
        <dbReference type="ChEBI" id="CHEBI:58613"/>
        <dbReference type="EC" id="5.3.1.24"/>
    </reaction>
</comment>
<evidence type="ECO:0000256" key="6">
    <source>
        <dbReference type="ARBA" id="ARBA00022822"/>
    </source>
</evidence>
<evidence type="ECO:0000256" key="1">
    <source>
        <dbReference type="ARBA" id="ARBA00001164"/>
    </source>
</evidence>
<dbReference type="Gene3D" id="3.20.20.70">
    <property type="entry name" value="Aldolase class I"/>
    <property type="match status" value="1"/>
</dbReference>
<evidence type="ECO:0000259" key="9">
    <source>
        <dbReference type="Pfam" id="PF00697"/>
    </source>
</evidence>
<dbReference type="RefSeq" id="WP_420825006.1">
    <property type="nucleotide sequence ID" value="NZ_JAAVJH010000054.1"/>
</dbReference>
<reference evidence="10 11" key="1">
    <citation type="submission" date="2020-03" db="EMBL/GenBank/DDBJ databases">
        <authorList>
            <person name="Wang L."/>
            <person name="He N."/>
            <person name="Li Y."/>
            <person name="Fang Y."/>
            <person name="Zhang F."/>
        </authorList>
    </citation>
    <scope>NUCLEOTIDE SEQUENCE [LARGE SCALE GENOMIC DNA]</scope>
    <source>
        <strain evidence="10 11">36D10-4-7</strain>
    </source>
</reference>
<keyword evidence="6" id="KW-0822">Tryptophan biosynthesis</keyword>
<keyword evidence="11" id="KW-1185">Reference proteome</keyword>
<dbReference type="GO" id="GO:0016853">
    <property type="term" value="F:isomerase activity"/>
    <property type="evidence" value="ECO:0007669"/>
    <property type="project" value="UniProtKB-KW"/>
</dbReference>
<feature type="domain" description="N-(5'phosphoribosyl) anthranilate isomerase (PRAI)" evidence="9">
    <location>
        <begin position="4"/>
        <end position="90"/>
    </location>
</feature>
<dbReference type="Proteomes" id="UP000732399">
    <property type="component" value="Unassembled WGS sequence"/>
</dbReference>
<evidence type="ECO:0000256" key="4">
    <source>
        <dbReference type="ARBA" id="ARBA00022272"/>
    </source>
</evidence>
<dbReference type="Pfam" id="PF00697">
    <property type="entry name" value="PRAI"/>
    <property type="match status" value="1"/>
</dbReference>
<dbReference type="PANTHER" id="PTHR42894:SF1">
    <property type="entry name" value="N-(5'-PHOSPHORIBOSYL)ANTHRANILATE ISOMERASE"/>
    <property type="match status" value="1"/>
</dbReference>
<gene>
    <name evidence="10" type="ORF">HBH26_20350</name>
</gene>
<dbReference type="InterPro" id="IPR013785">
    <property type="entry name" value="Aldolase_TIM"/>
</dbReference>
<evidence type="ECO:0000256" key="5">
    <source>
        <dbReference type="ARBA" id="ARBA00022605"/>
    </source>
</evidence>
<protein>
    <recommendedName>
        <fullName evidence="4">N-(5'-phosphoribosyl)anthranilate isomerase</fullName>
        <ecNumber evidence="3">5.3.1.24</ecNumber>
    </recommendedName>
</protein>
<evidence type="ECO:0000313" key="10">
    <source>
        <dbReference type="EMBL" id="NJR80911.1"/>
    </source>
</evidence>
<evidence type="ECO:0000256" key="7">
    <source>
        <dbReference type="ARBA" id="ARBA00023141"/>
    </source>
</evidence>
<sequence length="103" mass="10856">YEPCVHAFLLDSGRPNAPVAELGGTGRAHDWAVSAAFVRATEKPVFLAGGLTAANVAEAIGQVRPYGVDLCSGVRTGGQLDPQKLFAFVTAVQQIDREMARAM</sequence>
<name>A0ABX1CU54_9SPHN</name>
<evidence type="ECO:0000256" key="8">
    <source>
        <dbReference type="ARBA" id="ARBA00023235"/>
    </source>
</evidence>
<keyword evidence="7" id="KW-0057">Aromatic amino acid biosynthesis</keyword>
<comment type="pathway">
    <text evidence="2">Amino-acid biosynthesis; L-tryptophan biosynthesis; L-tryptophan from chorismate: step 3/5.</text>
</comment>
<dbReference type="PANTHER" id="PTHR42894">
    <property type="entry name" value="N-(5'-PHOSPHORIBOSYL)ANTHRANILATE ISOMERASE"/>
    <property type="match status" value="1"/>
</dbReference>
<proteinExistence type="predicted"/>
<dbReference type="InterPro" id="IPR001240">
    <property type="entry name" value="PRAI_dom"/>
</dbReference>